<proteinExistence type="predicted"/>
<feature type="transmembrane region" description="Helical" evidence="1">
    <location>
        <begin position="12"/>
        <end position="35"/>
    </location>
</feature>
<evidence type="ECO:0000313" key="3">
    <source>
        <dbReference type="Proteomes" id="UP000004221"/>
    </source>
</evidence>
<dbReference type="AlphaFoldDB" id="I4EH78"/>
<feature type="transmembrane region" description="Helical" evidence="1">
    <location>
        <begin position="41"/>
        <end position="61"/>
    </location>
</feature>
<dbReference type="Proteomes" id="UP000004221">
    <property type="component" value="Unassembled WGS sequence"/>
</dbReference>
<accession>I4EH78</accession>
<dbReference type="EMBL" id="CAGS01000226">
    <property type="protein sequence ID" value="CCF84040.1"/>
    <property type="molecule type" value="Genomic_DNA"/>
</dbReference>
<evidence type="ECO:0000256" key="1">
    <source>
        <dbReference type="SAM" id="Phobius"/>
    </source>
</evidence>
<keyword evidence="1" id="KW-1133">Transmembrane helix</keyword>
<keyword evidence="1" id="KW-0472">Membrane</keyword>
<gene>
    <name evidence="2" type="ORF">NITHO_3010021</name>
</gene>
<reference evidence="2 3" key="1">
    <citation type="journal article" date="2012" name="ISME J.">
        <title>Nitrification expanded: discovery, physiology and genomics of a nitrite-oxidizing bacterium from the phylum Chloroflexi.</title>
        <authorList>
            <person name="Sorokin D.Y."/>
            <person name="Lucker S."/>
            <person name="Vejmelkova D."/>
            <person name="Kostrikina N.A."/>
            <person name="Kleerebezem R."/>
            <person name="Rijpstra W.I."/>
            <person name="Damste J.S."/>
            <person name="Le Paslier D."/>
            <person name="Muyzer G."/>
            <person name="Wagner M."/>
            <person name="van Loosdrecht M.C."/>
            <person name="Daims H."/>
        </authorList>
    </citation>
    <scope>NUCLEOTIDE SEQUENCE [LARGE SCALE GENOMIC DNA]</scope>
    <source>
        <strain evidence="3">none</strain>
    </source>
</reference>
<protein>
    <submittedName>
        <fullName evidence="2">Uncharacterized protein</fullName>
    </submittedName>
</protein>
<sequence>MRDFGITDLVRGTRPVVSTVFAALLIILGILVVVYPALLNWVVGIGLVLAGIAMLAAIIATTRQYGR</sequence>
<evidence type="ECO:0000313" key="2">
    <source>
        <dbReference type="EMBL" id="CCF84040.1"/>
    </source>
</evidence>
<name>I4EH78_9BACT</name>
<comment type="caution">
    <text evidence="2">The sequence shown here is derived from an EMBL/GenBank/DDBJ whole genome shotgun (WGS) entry which is preliminary data.</text>
</comment>
<keyword evidence="1" id="KW-0812">Transmembrane</keyword>
<organism evidence="2 3">
    <name type="scientific">Nitrolancea hollandica Lb</name>
    <dbReference type="NCBI Taxonomy" id="1129897"/>
    <lineage>
        <taxon>Bacteria</taxon>
        <taxon>Pseudomonadati</taxon>
        <taxon>Thermomicrobiota</taxon>
        <taxon>Thermomicrobia</taxon>
        <taxon>Sphaerobacterales</taxon>
        <taxon>Sphaerobacterineae</taxon>
        <taxon>Sphaerobacteraceae</taxon>
        <taxon>Nitrolancea</taxon>
    </lineage>
</organism>
<keyword evidence="3" id="KW-1185">Reference proteome</keyword>